<dbReference type="OrthoDB" id="3698893at2"/>
<dbReference type="RefSeq" id="WP_065913720.1">
    <property type="nucleotide sequence ID" value="NZ_CP016793.1"/>
</dbReference>
<protein>
    <submittedName>
        <fullName evidence="1">Uncharacterized protein</fullName>
    </submittedName>
</protein>
<proteinExistence type="predicted"/>
<dbReference type="AlphaFoldDB" id="A0A1B2HC57"/>
<evidence type="ECO:0000313" key="2">
    <source>
        <dbReference type="Proteomes" id="UP000093053"/>
    </source>
</evidence>
<name>A0A1B2HC57_9PSEU</name>
<reference evidence="1 2" key="1">
    <citation type="submission" date="2016-07" db="EMBL/GenBank/DDBJ databases">
        <title>Complete genome sequence of the Lentzea guizhouensis DHS C013.</title>
        <authorList>
            <person name="Cao C."/>
        </authorList>
    </citation>
    <scope>NUCLEOTIDE SEQUENCE [LARGE SCALE GENOMIC DNA]</scope>
    <source>
        <strain evidence="1 2">DHS C013</strain>
    </source>
</reference>
<gene>
    <name evidence="1" type="ORF">BBK82_03615</name>
</gene>
<sequence>MADLDDTSRCPQANRCDACGTSEQLQPATLDTIVGVFCATLCLPCAESGESPRLSLHAAAMRVLAHCEHLGIDLDEAAELRRRENDRG</sequence>
<organism evidence="1 2">
    <name type="scientific">Lentzea guizhouensis</name>
    <dbReference type="NCBI Taxonomy" id="1586287"/>
    <lineage>
        <taxon>Bacteria</taxon>
        <taxon>Bacillati</taxon>
        <taxon>Actinomycetota</taxon>
        <taxon>Actinomycetes</taxon>
        <taxon>Pseudonocardiales</taxon>
        <taxon>Pseudonocardiaceae</taxon>
        <taxon>Lentzea</taxon>
    </lineage>
</organism>
<dbReference type="Proteomes" id="UP000093053">
    <property type="component" value="Chromosome"/>
</dbReference>
<dbReference type="EMBL" id="CP016793">
    <property type="protein sequence ID" value="ANZ35304.1"/>
    <property type="molecule type" value="Genomic_DNA"/>
</dbReference>
<dbReference type="KEGG" id="led:BBK82_03615"/>
<evidence type="ECO:0000313" key="1">
    <source>
        <dbReference type="EMBL" id="ANZ35304.1"/>
    </source>
</evidence>
<keyword evidence="2" id="KW-1185">Reference proteome</keyword>
<dbReference type="STRING" id="1586287.BBK82_03615"/>
<accession>A0A1B2HC57</accession>